<protein>
    <submittedName>
        <fullName evidence="2">Uncharacterized protein</fullName>
    </submittedName>
</protein>
<reference evidence="2" key="1">
    <citation type="submission" date="2020-03" db="EMBL/GenBank/DDBJ databases">
        <authorList>
            <person name="Weist P."/>
        </authorList>
    </citation>
    <scope>NUCLEOTIDE SEQUENCE</scope>
</reference>
<keyword evidence="3" id="KW-1185">Reference proteome</keyword>
<dbReference type="Proteomes" id="UP001153269">
    <property type="component" value="Unassembled WGS sequence"/>
</dbReference>
<dbReference type="EMBL" id="CADEAL010000988">
    <property type="protein sequence ID" value="CAB1427671.1"/>
    <property type="molecule type" value="Genomic_DNA"/>
</dbReference>
<sequence length="100" mass="10717">MLFPPLSYLPAKSHGSPGRPVPPHSTRPPSLSSDHFIGSRAPERRRTLESSRQLLGSVAESHWVSSSSATCRHTTMLTGRGWGCGRTQEAETAGALLSPP</sequence>
<dbReference type="AlphaFoldDB" id="A0A9N7UAV2"/>
<name>A0A9N7UAV2_PLEPL</name>
<evidence type="ECO:0000256" key="1">
    <source>
        <dbReference type="SAM" id="MobiDB-lite"/>
    </source>
</evidence>
<comment type="caution">
    <text evidence="2">The sequence shown here is derived from an EMBL/GenBank/DDBJ whole genome shotgun (WGS) entry which is preliminary data.</text>
</comment>
<feature type="region of interest" description="Disordered" evidence="1">
    <location>
        <begin position="1"/>
        <end position="53"/>
    </location>
</feature>
<organism evidence="2 3">
    <name type="scientific">Pleuronectes platessa</name>
    <name type="common">European plaice</name>
    <dbReference type="NCBI Taxonomy" id="8262"/>
    <lineage>
        <taxon>Eukaryota</taxon>
        <taxon>Metazoa</taxon>
        <taxon>Chordata</taxon>
        <taxon>Craniata</taxon>
        <taxon>Vertebrata</taxon>
        <taxon>Euteleostomi</taxon>
        <taxon>Actinopterygii</taxon>
        <taxon>Neopterygii</taxon>
        <taxon>Teleostei</taxon>
        <taxon>Neoteleostei</taxon>
        <taxon>Acanthomorphata</taxon>
        <taxon>Carangaria</taxon>
        <taxon>Pleuronectiformes</taxon>
        <taxon>Pleuronectoidei</taxon>
        <taxon>Pleuronectidae</taxon>
        <taxon>Pleuronectes</taxon>
    </lineage>
</organism>
<evidence type="ECO:0000313" key="3">
    <source>
        <dbReference type="Proteomes" id="UP001153269"/>
    </source>
</evidence>
<gene>
    <name evidence="2" type="ORF">PLEPLA_LOCUS15612</name>
</gene>
<accession>A0A9N7UAV2</accession>
<proteinExistence type="predicted"/>
<evidence type="ECO:0000313" key="2">
    <source>
        <dbReference type="EMBL" id="CAB1427671.1"/>
    </source>
</evidence>